<dbReference type="InterPro" id="IPR029044">
    <property type="entry name" value="Nucleotide-diphossugar_trans"/>
</dbReference>
<dbReference type="AlphaFoldDB" id="A0A381XEZ9"/>
<dbReference type="Pfam" id="PF00535">
    <property type="entry name" value="Glycos_transf_2"/>
    <property type="match status" value="1"/>
</dbReference>
<reference evidence="2" key="1">
    <citation type="submission" date="2018-05" db="EMBL/GenBank/DDBJ databases">
        <authorList>
            <person name="Lanie J.A."/>
            <person name="Ng W.-L."/>
            <person name="Kazmierczak K.M."/>
            <person name="Andrzejewski T.M."/>
            <person name="Davidsen T.M."/>
            <person name="Wayne K.J."/>
            <person name="Tettelin H."/>
            <person name="Glass J.I."/>
            <person name="Rusch D."/>
            <person name="Podicherti R."/>
            <person name="Tsui H.-C.T."/>
            <person name="Winkler M.E."/>
        </authorList>
    </citation>
    <scope>NUCLEOTIDE SEQUENCE</scope>
</reference>
<dbReference type="PANTHER" id="PTHR43685:SF2">
    <property type="entry name" value="GLYCOSYLTRANSFERASE 2-LIKE DOMAIN-CONTAINING PROTEIN"/>
    <property type="match status" value="1"/>
</dbReference>
<dbReference type="EMBL" id="UINC01014935">
    <property type="protein sequence ID" value="SVA63306.1"/>
    <property type="molecule type" value="Genomic_DNA"/>
</dbReference>
<proteinExistence type="predicted"/>
<feature type="domain" description="Glycosyltransferase 2-like" evidence="1">
    <location>
        <begin position="8"/>
        <end position="125"/>
    </location>
</feature>
<dbReference type="InterPro" id="IPR050834">
    <property type="entry name" value="Glycosyltransf_2"/>
</dbReference>
<evidence type="ECO:0000259" key="1">
    <source>
        <dbReference type="Pfam" id="PF00535"/>
    </source>
</evidence>
<accession>A0A381XEZ9</accession>
<organism evidence="2">
    <name type="scientific">marine metagenome</name>
    <dbReference type="NCBI Taxonomy" id="408172"/>
    <lineage>
        <taxon>unclassified sequences</taxon>
        <taxon>metagenomes</taxon>
        <taxon>ecological metagenomes</taxon>
    </lineage>
</organism>
<dbReference type="PANTHER" id="PTHR43685">
    <property type="entry name" value="GLYCOSYLTRANSFERASE"/>
    <property type="match status" value="1"/>
</dbReference>
<dbReference type="SUPFAM" id="SSF53448">
    <property type="entry name" value="Nucleotide-diphospho-sugar transferases"/>
    <property type="match status" value="1"/>
</dbReference>
<feature type="non-terminal residue" evidence="2">
    <location>
        <position position="1"/>
    </location>
</feature>
<dbReference type="Gene3D" id="3.90.550.10">
    <property type="entry name" value="Spore Coat Polysaccharide Biosynthesis Protein SpsA, Chain A"/>
    <property type="match status" value="1"/>
</dbReference>
<gene>
    <name evidence="2" type="ORF">METZ01_LOCUS116160</name>
</gene>
<sequence>DRSRIISVIPVYNGERFILATLDSLAAQTPRPDRVIVLDDASTDGTAQLVETYEPLNCELIRSGQNEGLFRNFNKALSYATGCDYLHYICADDVLLPNFMERMTTALVDAPAPSFSYCLPEFIDKDGNRLDTKSKKKSAAAREVSANTLLAQHSECDSLMLGGVLIKSLGQACPVAFRTDMPHAADCVFYSDLAKVCEQRVAVPEVLLQIRRHPFSMTKRNEENIQSWVLDEWEAIQHAFGLMDQAGLARWLRRQKLRCMFAARSHVKMQQMAGEKTEHARRIFESARPRVPWLHWQLGVVTVFLRDLIFGSSLNKEQWQ</sequence>
<protein>
    <recommendedName>
        <fullName evidence="1">Glycosyltransferase 2-like domain-containing protein</fullName>
    </recommendedName>
</protein>
<dbReference type="InterPro" id="IPR001173">
    <property type="entry name" value="Glyco_trans_2-like"/>
</dbReference>
<evidence type="ECO:0000313" key="2">
    <source>
        <dbReference type="EMBL" id="SVA63306.1"/>
    </source>
</evidence>
<name>A0A381XEZ9_9ZZZZ</name>